<dbReference type="GO" id="GO:0016491">
    <property type="term" value="F:oxidoreductase activity"/>
    <property type="evidence" value="ECO:0007669"/>
    <property type="project" value="UniProtKB-KW"/>
</dbReference>
<name>A0AAJ0AZ50_9PEZI</name>
<organism evidence="4 5">
    <name type="scientific">Colletotrichum godetiae</name>
    <dbReference type="NCBI Taxonomy" id="1209918"/>
    <lineage>
        <taxon>Eukaryota</taxon>
        <taxon>Fungi</taxon>
        <taxon>Dikarya</taxon>
        <taxon>Ascomycota</taxon>
        <taxon>Pezizomycotina</taxon>
        <taxon>Sordariomycetes</taxon>
        <taxon>Hypocreomycetidae</taxon>
        <taxon>Glomerellales</taxon>
        <taxon>Glomerellaceae</taxon>
        <taxon>Colletotrichum</taxon>
        <taxon>Colletotrichum acutatum species complex</taxon>
    </lineage>
</organism>
<proteinExistence type="inferred from homology"/>
<dbReference type="InterPro" id="IPR002347">
    <property type="entry name" value="SDR_fam"/>
</dbReference>
<keyword evidence="2" id="KW-0521">NADP</keyword>
<dbReference type="EMBL" id="JAHMHR010000001">
    <property type="protein sequence ID" value="KAK1700895.1"/>
    <property type="molecule type" value="Genomic_DNA"/>
</dbReference>
<comment type="similarity">
    <text evidence="1">Belongs to the short-chain dehydrogenases/reductases (SDR) family.</text>
</comment>
<dbReference type="PANTHER" id="PTHR24320">
    <property type="entry name" value="RETINOL DEHYDROGENASE"/>
    <property type="match status" value="1"/>
</dbReference>
<protein>
    <submittedName>
        <fullName evidence="4">Short-chain dehydrogenase/reductase</fullName>
    </submittedName>
</protein>
<reference evidence="4" key="1">
    <citation type="submission" date="2021-06" db="EMBL/GenBank/DDBJ databases">
        <title>Comparative genomics, transcriptomics and evolutionary studies reveal genomic signatures of adaptation to plant cell wall in hemibiotrophic fungi.</title>
        <authorList>
            <consortium name="DOE Joint Genome Institute"/>
            <person name="Baroncelli R."/>
            <person name="Diaz J.F."/>
            <person name="Benocci T."/>
            <person name="Peng M."/>
            <person name="Battaglia E."/>
            <person name="Haridas S."/>
            <person name="Andreopoulos W."/>
            <person name="Labutti K."/>
            <person name="Pangilinan J."/>
            <person name="Floch G.L."/>
            <person name="Makela M.R."/>
            <person name="Henrissat B."/>
            <person name="Grigoriev I.V."/>
            <person name="Crouch J.A."/>
            <person name="De Vries R.P."/>
            <person name="Sukno S.A."/>
            <person name="Thon M.R."/>
        </authorList>
    </citation>
    <scope>NUCLEOTIDE SEQUENCE</scope>
    <source>
        <strain evidence="4">CBS 193.32</strain>
    </source>
</reference>
<accession>A0AAJ0AZ50</accession>
<dbReference type="PANTHER" id="PTHR24320:SF282">
    <property type="entry name" value="WW DOMAIN-CONTAINING OXIDOREDUCTASE"/>
    <property type="match status" value="1"/>
</dbReference>
<gene>
    <name evidence="4" type="ORF">BDP55DRAFT_688902</name>
</gene>
<keyword evidence="3" id="KW-0560">Oxidoreductase</keyword>
<sequence length="272" mass="29658">MPQERQVNPDADIPSFEGKVILVTGGNSSLGKQSILEFADDPKEIWLGVRSPSSAKEAIDDINAQVPNAPIKFIQMDLGCCHSIREFSKIFLQQSDRLDILLNAGIMSVPEGTTDDGYEVQFGTYHMGHALLTKSLLPKLLKAAETGTDVRVTVLASSAHQYAPPEGINFATLKTEAREMGTITQLARRFPQLTTASLQPGLVTTNLANTMVDVPTGTLNQLWASTSMNVVSGTYCEPIGRTGLGKPHTNNSALAKQLWDWTEKELEEEVLF</sequence>
<dbReference type="Pfam" id="PF00106">
    <property type="entry name" value="adh_short"/>
    <property type="match status" value="1"/>
</dbReference>
<dbReference type="GeneID" id="85461213"/>
<keyword evidence="5" id="KW-1185">Reference proteome</keyword>
<dbReference type="Gene3D" id="3.40.50.720">
    <property type="entry name" value="NAD(P)-binding Rossmann-like Domain"/>
    <property type="match status" value="1"/>
</dbReference>
<dbReference type="InterPro" id="IPR036291">
    <property type="entry name" value="NAD(P)-bd_dom_sf"/>
</dbReference>
<evidence type="ECO:0000256" key="1">
    <source>
        <dbReference type="ARBA" id="ARBA00006484"/>
    </source>
</evidence>
<evidence type="ECO:0000256" key="3">
    <source>
        <dbReference type="ARBA" id="ARBA00023002"/>
    </source>
</evidence>
<dbReference type="RefSeq" id="XP_060436650.1">
    <property type="nucleotide sequence ID" value="XM_060576687.1"/>
</dbReference>
<evidence type="ECO:0000313" key="5">
    <source>
        <dbReference type="Proteomes" id="UP001224890"/>
    </source>
</evidence>
<dbReference type="Proteomes" id="UP001224890">
    <property type="component" value="Unassembled WGS sequence"/>
</dbReference>
<evidence type="ECO:0000313" key="4">
    <source>
        <dbReference type="EMBL" id="KAK1700895.1"/>
    </source>
</evidence>
<dbReference type="AlphaFoldDB" id="A0AAJ0AZ50"/>
<comment type="caution">
    <text evidence="4">The sequence shown here is derived from an EMBL/GenBank/DDBJ whole genome shotgun (WGS) entry which is preliminary data.</text>
</comment>
<dbReference type="SUPFAM" id="SSF51735">
    <property type="entry name" value="NAD(P)-binding Rossmann-fold domains"/>
    <property type="match status" value="1"/>
</dbReference>
<evidence type="ECO:0000256" key="2">
    <source>
        <dbReference type="ARBA" id="ARBA00022857"/>
    </source>
</evidence>